<dbReference type="AlphaFoldDB" id="A0A0F9FSU1"/>
<dbReference type="InterPro" id="IPR036182">
    <property type="entry name" value="PCuAC_sf"/>
</dbReference>
<dbReference type="PANTHER" id="PTHR36302:SF1">
    <property type="entry name" value="COPPER CHAPERONE PCU(A)C"/>
    <property type="match status" value="1"/>
</dbReference>
<dbReference type="EMBL" id="LAZR01031286">
    <property type="protein sequence ID" value="KKL54192.1"/>
    <property type="molecule type" value="Genomic_DNA"/>
</dbReference>
<dbReference type="Pfam" id="PF04314">
    <property type="entry name" value="PCuAC"/>
    <property type="match status" value="1"/>
</dbReference>
<reference evidence="1" key="1">
    <citation type="journal article" date="2015" name="Nature">
        <title>Complex archaea that bridge the gap between prokaryotes and eukaryotes.</title>
        <authorList>
            <person name="Spang A."/>
            <person name="Saw J.H."/>
            <person name="Jorgensen S.L."/>
            <person name="Zaremba-Niedzwiedzka K."/>
            <person name="Martijn J."/>
            <person name="Lind A.E."/>
            <person name="van Eijk R."/>
            <person name="Schleper C."/>
            <person name="Guy L."/>
            <person name="Ettema T.J."/>
        </authorList>
    </citation>
    <scope>NUCLEOTIDE SEQUENCE</scope>
</reference>
<proteinExistence type="predicted"/>
<protein>
    <recommendedName>
        <fullName evidence="2">Copper chaperone PCu(A)C</fullName>
    </recommendedName>
</protein>
<comment type="caution">
    <text evidence="1">The sequence shown here is derived from an EMBL/GenBank/DDBJ whole genome shotgun (WGS) entry which is preliminary data.</text>
</comment>
<evidence type="ECO:0000313" key="1">
    <source>
        <dbReference type="EMBL" id="KKL54192.1"/>
    </source>
</evidence>
<dbReference type="SUPFAM" id="SSF110087">
    <property type="entry name" value="DR1885-like metal-binding protein"/>
    <property type="match status" value="1"/>
</dbReference>
<sequence length="146" mass="15183">MIRHILTATLLSAAPAFAQVAVTDPWARASILASRPGVAYLTLQADAADILHAISTPVAKTAMIHDVVTGPDGIARMRAVQALPIPAGEAQVMAPGGMHIMLVGLSDTLRSGDSFPLSLTFENAGEITVEVQVMRAASMGPKEASR</sequence>
<dbReference type="PANTHER" id="PTHR36302">
    <property type="entry name" value="BLR7088 PROTEIN"/>
    <property type="match status" value="1"/>
</dbReference>
<evidence type="ECO:0008006" key="2">
    <source>
        <dbReference type="Google" id="ProtNLM"/>
    </source>
</evidence>
<dbReference type="InterPro" id="IPR058248">
    <property type="entry name" value="Lxx211020-like"/>
</dbReference>
<dbReference type="Gene3D" id="2.60.40.1890">
    <property type="entry name" value="PCu(A)C copper chaperone"/>
    <property type="match status" value="1"/>
</dbReference>
<organism evidence="1">
    <name type="scientific">marine sediment metagenome</name>
    <dbReference type="NCBI Taxonomy" id="412755"/>
    <lineage>
        <taxon>unclassified sequences</taxon>
        <taxon>metagenomes</taxon>
        <taxon>ecological metagenomes</taxon>
    </lineage>
</organism>
<name>A0A0F9FSU1_9ZZZZ</name>
<gene>
    <name evidence="1" type="ORF">LCGC14_2267880</name>
</gene>
<accession>A0A0F9FSU1</accession>
<dbReference type="InterPro" id="IPR007410">
    <property type="entry name" value="LpqE-like"/>
</dbReference>